<reference evidence="1" key="1">
    <citation type="submission" date="2021-03" db="EMBL/GenBank/DDBJ databases">
        <title>Evolutionary priming and transition to the ectomycorrhizal habit in an iconic lineage of mushroom-forming fungi: is preadaptation a requirement?</title>
        <authorList>
            <consortium name="DOE Joint Genome Institute"/>
            <person name="Looney B.P."/>
            <person name="Miyauchi S."/>
            <person name="Morin E."/>
            <person name="Drula E."/>
            <person name="Courty P.E."/>
            <person name="Chicoki N."/>
            <person name="Fauchery L."/>
            <person name="Kohler A."/>
            <person name="Kuo A."/>
            <person name="LaButti K."/>
            <person name="Pangilinan J."/>
            <person name="Lipzen A."/>
            <person name="Riley R."/>
            <person name="Andreopoulos W."/>
            <person name="He G."/>
            <person name="Johnson J."/>
            <person name="Barry K.W."/>
            <person name="Grigoriev I.V."/>
            <person name="Nagy L."/>
            <person name="Hibbett D."/>
            <person name="Henrissat B."/>
            <person name="Matheny P.B."/>
            <person name="Labbe J."/>
            <person name="Martin A.F."/>
        </authorList>
    </citation>
    <scope>NUCLEOTIDE SEQUENCE</scope>
    <source>
        <strain evidence="1">BPL698</strain>
    </source>
</reference>
<proteinExistence type="predicted"/>
<keyword evidence="2" id="KW-1185">Reference proteome</keyword>
<evidence type="ECO:0000313" key="1">
    <source>
        <dbReference type="EMBL" id="KAI9459570.1"/>
    </source>
</evidence>
<comment type="caution">
    <text evidence="1">The sequence shown here is derived from an EMBL/GenBank/DDBJ whole genome shotgun (WGS) entry which is preliminary data.</text>
</comment>
<name>A0ACC0U3T3_9AGAM</name>
<sequence length="571" mass="66544">MFTINPMLRKLPALLFLLCITICGRCTNYFSALESVPTSGRYIAACKIYHSEIARLDSTEGVAALGQLKALADKENDKQLEVGYLELMGDFYKELYRGNKAIDYLKRAISLAITYKMKDAQADAYTNLGWVYYNINRDYPLAFENMLKANNLIQNEIGYDHYLFSSQFLYGLGFLYYDFGNISKAKYYLLDAMKYPCTNQVYEIRISNTLALTYENTKQYDSAVYFFQKVIRVAKNSHNEAWVGIATGNLGNIYFLQKKYEEALPLLTIDYETSKKNGQWMSSANALATIADINVKNNHLTEAGKQLTEVLQLYNRQKDIVVLRGYYNVMVRLCKAQKNYYAALAYVDSTNALQSEIIKRNDAIIFNQAEQKVELEKHLVDIKLLESEADKKMLIKNFIIVSVILLLIIAIQFLFRLYLKRKEYLRVIDNAKMQLNNYLESIKEKNELIEQFKEEIEHLNSLPEYVLQKEKEELTDKLKKYTILTENHWNEFRHLLDKVHNGFFEKLKLRYPNLTQAETRLLALMKLNLSRKEIAEMLGVSIDTVRKTRQRIQHKIELPEDQQLEDIVVKL</sequence>
<organism evidence="1 2">
    <name type="scientific">Russula earlei</name>
    <dbReference type="NCBI Taxonomy" id="71964"/>
    <lineage>
        <taxon>Eukaryota</taxon>
        <taxon>Fungi</taxon>
        <taxon>Dikarya</taxon>
        <taxon>Basidiomycota</taxon>
        <taxon>Agaricomycotina</taxon>
        <taxon>Agaricomycetes</taxon>
        <taxon>Russulales</taxon>
        <taxon>Russulaceae</taxon>
        <taxon>Russula</taxon>
    </lineage>
</organism>
<protein>
    <submittedName>
        <fullName evidence="1">Tetratricopeptide TPR_1 repeat-containing protein</fullName>
    </submittedName>
</protein>
<gene>
    <name evidence="1" type="ORF">F5148DRAFT_1287097</name>
</gene>
<dbReference type="Proteomes" id="UP001207468">
    <property type="component" value="Unassembled WGS sequence"/>
</dbReference>
<accession>A0ACC0U3T3</accession>
<evidence type="ECO:0000313" key="2">
    <source>
        <dbReference type="Proteomes" id="UP001207468"/>
    </source>
</evidence>
<dbReference type="EMBL" id="JAGFNK010000197">
    <property type="protein sequence ID" value="KAI9459570.1"/>
    <property type="molecule type" value="Genomic_DNA"/>
</dbReference>